<proteinExistence type="predicted"/>
<gene>
    <name evidence="6" type="ORF">LSH36_292g01012</name>
</gene>
<dbReference type="AlphaFoldDB" id="A0AAD9JJX2"/>
<feature type="transmembrane region" description="Helical" evidence="4">
    <location>
        <begin position="328"/>
        <end position="352"/>
    </location>
</feature>
<dbReference type="InterPro" id="IPR031968">
    <property type="entry name" value="VASt"/>
</dbReference>
<keyword evidence="7" id="KW-1185">Reference proteome</keyword>
<dbReference type="Proteomes" id="UP001208570">
    <property type="component" value="Unassembled WGS sequence"/>
</dbReference>
<organism evidence="6 7">
    <name type="scientific">Paralvinella palmiformis</name>
    <dbReference type="NCBI Taxonomy" id="53620"/>
    <lineage>
        <taxon>Eukaryota</taxon>
        <taxon>Metazoa</taxon>
        <taxon>Spiralia</taxon>
        <taxon>Lophotrochozoa</taxon>
        <taxon>Annelida</taxon>
        <taxon>Polychaeta</taxon>
        <taxon>Sedentaria</taxon>
        <taxon>Canalipalpata</taxon>
        <taxon>Terebellida</taxon>
        <taxon>Terebelliformia</taxon>
        <taxon>Alvinellidae</taxon>
        <taxon>Paralvinella</taxon>
    </lineage>
</organism>
<dbReference type="InterPro" id="IPR051482">
    <property type="entry name" value="Cholesterol_transport"/>
</dbReference>
<keyword evidence="4" id="KW-1133">Transmembrane helix</keyword>
<dbReference type="GO" id="GO:0140268">
    <property type="term" value="C:endoplasmic reticulum-plasma membrane contact site"/>
    <property type="evidence" value="ECO:0007669"/>
    <property type="project" value="TreeGrafter"/>
</dbReference>
<dbReference type="Pfam" id="PF16016">
    <property type="entry name" value="VASt"/>
    <property type="match status" value="1"/>
</dbReference>
<dbReference type="GO" id="GO:0005886">
    <property type="term" value="C:plasma membrane"/>
    <property type="evidence" value="ECO:0007669"/>
    <property type="project" value="TreeGrafter"/>
</dbReference>
<keyword evidence="4" id="KW-0812">Transmembrane</keyword>
<dbReference type="PANTHER" id="PTHR23319:SF4">
    <property type="entry name" value="GRAM DOMAIN CONTAINING 1B, ISOFORM E"/>
    <property type="match status" value="1"/>
</dbReference>
<evidence type="ECO:0000313" key="7">
    <source>
        <dbReference type="Proteomes" id="UP001208570"/>
    </source>
</evidence>
<dbReference type="GO" id="GO:0005789">
    <property type="term" value="C:endoplasmic reticulum membrane"/>
    <property type="evidence" value="ECO:0007669"/>
    <property type="project" value="TreeGrafter"/>
</dbReference>
<feature type="domain" description="VASt" evidence="5">
    <location>
        <begin position="104"/>
        <end position="279"/>
    </location>
</feature>
<reference evidence="6" key="1">
    <citation type="journal article" date="2023" name="Mol. Biol. Evol.">
        <title>Third-Generation Sequencing Reveals the Adaptive Role of the Epigenome in Three Deep-Sea Polychaetes.</title>
        <authorList>
            <person name="Perez M."/>
            <person name="Aroh O."/>
            <person name="Sun Y."/>
            <person name="Lan Y."/>
            <person name="Juniper S.K."/>
            <person name="Young C.R."/>
            <person name="Angers B."/>
            <person name="Qian P.Y."/>
        </authorList>
    </citation>
    <scope>NUCLEOTIDE SEQUENCE</scope>
    <source>
        <strain evidence="6">P08H-3</strain>
    </source>
</reference>
<sequence length="446" mass="50567">MEMSKKNKRKLSHGFGKMRLDEPSYGFVRQLLELPLTTTLSIHGINHIDVTDHGQVGRLCPVSAPVSRCVTPIDDTDSFSEPLTNGDILQSCTPEINNASVNETGHIEIRHAVPVSQSVGVNNLDTTSLDMPTDVGDTSEDDEELVQSQWSEDVDSEGDRHRVISYTLSLNYSIGPKTSPATEKQALRSVSKPGAFYLVDTECINSSIPYGDNFYVVNRYCLNRLGLNRCRLKVTSAVRYRKSVWGVVKSFIEKNVTNGIIDSFTCLADLLQEESAILGQDINLGPCVGKKKVLRRRRNTTDRPQSTKHPILSNNHRDDKQQAVTTDVLVRVICTVLIVLAVFNGLLFYKLWSLEQKILPFHFVRPDLWKNTNNEVPQSQQEWKQLLEQQRQLHHTEIDHWKEVLSTSAKLMHNMQLTLESLEQGINAKYQRTDVEDKSSHRHDEH</sequence>
<evidence type="ECO:0000256" key="2">
    <source>
        <dbReference type="ARBA" id="ARBA00023136"/>
    </source>
</evidence>
<feature type="region of interest" description="Disordered" evidence="3">
    <location>
        <begin position="295"/>
        <end position="318"/>
    </location>
</feature>
<dbReference type="PANTHER" id="PTHR23319">
    <property type="entry name" value="GRAM DOMAIN CONTAINING 1B, ISOFORM E"/>
    <property type="match status" value="1"/>
</dbReference>
<evidence type="ECO:0000256" key="3">
    <source>
        <dbReference type="SAM" id="MobiDB-lite"/>
    </source>
</evidence>
<accession>A0AAD9JJX2</accession>
<evidence type="ECO:0000313" key="6">
    <source>
        <dbReference type="EMBL" id="KAK2153570.1"/>
    </source>
</evidence>
<dbReference type="PROSITE" id="PS51778">
    <property type="entry name" value="VAST"/>
    <property type="match status" value="1"/>
</dbReference>
<comment type="subcellular location">
    <subcellularLocation>
        <location evidence="1">Membrane</location>
    </subcellularLocation>
</comment>
<dbReference type="GO" id="GO:0032366">
    <property type="term" value="P:intracellular sterol transport"/>
    <property type="evidence" value="ECO:0007669"/>
    <property type="project" value="TreeGrafter"/>
</dbReference>
<comment type="caution">
    <text evidence="6">The sequence shown here is derived from an EMBL/GenBank/DDBJ whole genome shotgun (WGS) entry which is preliminary data.</text>
</comment>
<evidence type="ECO:0000259" key="5">
    <source>
        <dbReference type="PROSITE" id="PS51778"/>
    </source>
</evidence>
<keyword evidence="2 4" id="KW-0472">Membrane</keyword>
<dbReference type="EMBL" id="JAODUP010000292">
    <property type="protein sequence ID" value="KAK2153570.1"/>
    <property type="molecule type" value="Genomic_DNA"/>
</dbReference>
<dbReference type="GO" id="GO:0032934">
    <property type="term" value="F:sterol binding"/>
    <property type="evidence" value="ECO:0007669"/>
    <property type="project" value="TreeGrafter"/>
</dbReference>
<feature type="compositionally biased region" description="Polar residues" evidence="3">
    <location>
        <begin position="302"/>
        <end position="314"/>
    </location>
</feature>
<evidence type="ECO:0000256" key="1">
    <source>
        <dbReference type="ARBA" id="ARBA00004370"/>
    </source>
</evidence>
<evidence type="ECO:0000256" key="4">
    <source>
        <dbReference type="SAM" id="Phobius"/>
    </source>
</evidence>
<protein>
    <recommendedName>
        <fullName evidence="5">VASt domain-containing protein</fullName>
    </recommendedName>
</protein>
<dbReference type="GO" id="GO:0120015">
    <property type="term" value="F:sterol transfer activity"/>
    <property type="evidence" value="ECO:0007669"/>
    <property type="project" value="TreeGrafter"/>
</dbReference>
<name>A0AAD9JJX2_9ANNE</name>